<keyword evidence="1" id="KW-1133">Transmembrane helix</keyword>
<dbReference type="PANTHER" id="PTHR33741:SF5">
    <property type="entry name" value="TRANSMEMBRANE PROTEIN DDB_G0269096-RELATED"/>
    <property type="match status" value="1"/>
</dbReference>
<feature type="transmembrane region" description="Helical" evidence="1">
    <location>
        <begin position="31"/>
        <end position="49"/>
    </location>
</feature>
<keyword evidence="1" id="KW-0812">Transmembrane</keyword>
<comment type="caution">
    <text evidence="3">The sequence shown here is derived from an EMBL/GenBank/DDBJ whole genome shotgun (WGS) entry which is preliminary data.</text>
</comment>
<feature type="transmembrane region" description="Helical" evidence="1">
    <location>
        <begin position="85"/>
        <end position="102"/>
    </location>
</feature>
<feature type="transmembrane region" description="Helical" evidence="1">
    <location>
        <begin position="122"/>
        <end position="145"/>
    </location>
</feature>
<dbReference type="RefSeq" id="WP_054551607.1">
    <property type="nucleotide sequence ID" value="NZ_LJTC01000002.1"/>
</dbReference>
<dbReference type="STRING" id="570156.AOG27_03430"/>
<dbReference type="InterPro" id="IPR058581">
    <property type="entry name" value="TM_HPP"/>
</dbReference>
<dbReference type="PANTHER" id="PTHR33741">
    <property type="entry name" value="TRANSMEMBRANE PROTEIN DDB_G0269096-RELATED"/>
    <property type="match status" value="1"/>
</dbReference>
<accession>A0A0P7EQ66</accession>
<name>A0A0P7EQ66_9GAMM</name>
<proteinExistence type="predicted"/>
<feature type="domain" description="HPP transmembrane region" evidence="2">
    <location>
        <begin position="4"/>
        <end position="139"/>
    </location>
</feature>
<evidence type="ECO:0000259" key="2">
    <source>
        <dbReference type="Pfam" id="PF04982"/>
    </source>
</evidence>
<protein>
    <recommendedName>
        <fullName evidence="2">HPP transmembrane region domain-containing protein</fullName>
    </recommendedName>
</protein>
<organism evidence="3 4">
    <name type="scientific">Pseudoalteromonas lipolytica</name>
    <dbReference type="NCBI Taxonomy" id="570156"/>
    <lineage>
        <taxon>Bacteria</taxon>
        <taxon>Pseudomonadati</taxon>
        <taxon>Pseudomonadota</taxon>
        <taxon>Gammaproteobacteria</taxon>
        <taxon>Alteromonadales</taxon>
        <taxon>Pseudoalteromonadaceae</taxon>
        <taxon>Pseudoalteromonas</taxon>
    </lineage>
</organism>
<dbReference type="PATRIC" id="fig|570156.3.peg.685"/>
<reference evidence="3 4" key="1">
    <citation type="submission" date="2015-09" db="EMBL/GenBank/DDBJ databases">
        <title>Draft Genome Sequence of Pseudoalteromonas lipolytica UCD-48B.</title>
        <authorList>
            <person name="Krusor M."/>
            <person name="Coil D.A."/>
            <person name="Lang J.M."/>
            <person name="Eisen J.A."/>
            <person name="Alexiev A."/>
        </authorList>
    </citation>
    <scope>NUCLEOTIDE SEQUENCE [LARGE SCALE GENOMIC DNA]</scope>
    <source>
        <strain evidence="3 4">UCD-48B</strain>
    </source>
</reference>
<dbReference type="InterPro" id="IPR007065">
    <property type="entry name" value="HPP"/>
</dbReference>
<evidence type="ECO:0000256" key="1">
    <source>
        <dbReference type="SAM" id="Phobius"/>
    </source>
</evidence>
<dbReference type="OrthoDB" id="9811720at2"/>
<feature type="transmembrane region" description="Helical" evidence="1">
    <location>
        <begin position="7"/>
        <end position="25"/>
    </location>
</feature>
<dbReference type="Pfam" id="PF04982">
    <property type="entry name" value="TM_HPP"/>
    <property type="match status" value="1"/>
</dbReference>
<sequence>MENKVSKAAVAGIFACMAIFVLAYLQQLGSYGVWLMAPFGATAVLVFGVPHSPLAKAKNVIGGHFLTALIGVVFVNYVGVGPVEIAIATGLAISLMMLTDTVHPAAGANPILIMQSMQSWDFLVMPVLIGTVFIVLFGHSSQWVITSQMNSHKKTANE</sequence>
<evidence type="ECO:0000313" key="4">
    <source>
        <dbReference type="Proteomes" id="UP000050378"/>
    </source>
</evidence>
<dbReference type="AlphaFoldDB" id="A0A0P7EQ66"/>
<gene>
    <name evidence="3" type="ORF">AOG27_03430</name>
</gene>
<feature type="transmembrane region" description="Helical" evidence="1">
    <location>
        <begin position="61"/>
        <end position="79"/>
    </location>
</feature>
<dbReference type="Proteomes" id="UP000050378">
    <property type="component" value="Unassembled WGS sequence"/>
</dbReference>
<keyword evidence="1" id="KW-0472">Membrane</keyword>
<dbReference type="EMBL" id="LJTC01000002">
    <property type="protein sequence ID" value="KPM84850.1"/>
    <property type="molecule type" value="Genomic_DNA"/>
</dbReference>
<evidence type="ECO:0000313" key="3">
    <source>
        <dbReference type="EMBL" id="KPM84850.1"/>
    </source>
</evidence>